<organism evidence="3 4">
    <name type="scientific">Alloacidobacterium dinghuense</name>
    <dbReference type="NCBI Taxonomy" id="2763107"/>
    <lineage>
        <taxon>Bacteria</taxon>
        <taxon>Pseudomonadati</taxon>
        <taxon>Acidobacteriota</taxon>
        <taxon>Terriglobia</taxon>
        <taxon>Terriglobales</taxon>
        <taxon>Acidobacteriaceae</taxon>
        <taxon>Alloacidobacterium</taxon>
    </lineage>
</organism>
<dbReference type="InterPro" id="IPR036849">
    <property type="entry name" value="Enolase-like_C_sf"/>
</dbReference>
<dbReference type="Proteomes" id="UP000515312">
    <property type="component" value="Chromosome"/>
</dbReference>
<feature type="region of interest" description="Disordered" evidence="1">
    <location>
        <begin position="1"/>
        <end position="76"/>
    </location>
</feature>
<gene>
    <name evidence="3" type="ORF">H7849_08690</name>
</gene>
<evidence type="ECO:0000313" key="3">
    <source>
        <dbReference type="EMBL" id="QNI33966.1"/>
    </source>
</evidence>
<evidence type="ECO:0000313" key="4">
    <source>
        <dbReference type="Proteomes" id="UP000515312"/>
    </source>
</evidence>
<dbReference type="InterPro" id="IPR034593">
    <property type="entry name" value="DgoD-like"/>
</dbReference>
<feature type="domain" description="Enolase C-terminal" evidence="2">
    <location>
        <begin position="144"/>
        <end position="340"/>
    </location>
</feature>
<evidence type="ECO:0000256" key="1">
    <source>
        <dbReference type="SAM" id="MobiDB-lite"/>
    </source>
</evidence>
<protein>
    <recommendedName>
        <fullName evidence="2">Enolase C-terminal domain-containing protein</fullName>
    </recommendedName>
</protein>
<evidence type="ECO:0000259" key="2">
    <source>
        <dbReference type="Pfam" id="PF13378"/>
    </source>
</evidence>
<sequence>MSISRLTATTSKRSRGSTTASIPVLRLATPSSMISTSSNTRATRSCVTSTTSPQAATAADGSTPTAPSTSTVTPSSFGTPCWLKLRRSCSSNTVTYCVVPRSVIATHGAIWPPVSPSQASKNGTPTRARGNCTISPIRSWLPKVTDRGIDRLCEYVAAVRDAIGYDMPLSMDHLGHIGVKSAIRPGKAYENFNLEWMEDVIPWYYTDLLKQITDASPTPTLPGEDIYEFTDFETLCMEHAVDKIHPDLETSGGILRTHKVGDMAFRYGVPMAMHFAGTPVGCMANVHCAAATRNFLALENHSLDVPFWQNLVTGIDKPIINKGFIKVPDGPGLGITLNDDEMKRHLKPGTGYFEPTPMWDEKQSWDDAIFS</sequence>
<dbReference type="Pfam" id="PF13378">
    <property type="entry name" value="MR_MLE_C"/>
    <property type="match status" value="1"/>
</dbReference>
<accession>A0A7G8BN46</accession>
<reference evidence="3 4" key="1">
    <citation type="submission" date="2020-08" db="EMBL/GenBank/DDBJ databases">
        <title>Edaphobacter telluris sp. nov. and Acidobacterium dinghuensis sp. nov., two acidobacteria isolated from forest soil.</title>
        <authorList>
            <person name="Fu J."/>
            <person name="Qiu L."/>
        </authorList>
    </citation>
    <scope>NUCLEOTIDE SEQUENCE [LARGE SCALE GENOMIC DNA]</scope>
    <source>
        <strain evidence="3">4Y35</strain>
    </source>
</reference>
<proteinExistence type="predicted"/>
<dbReference type="PANTHER" id="PTHR48080:SF2">
    <property type="entry name" value="D-GALACTONATE DEHYDRATASE"/>
    <property type="match status" value="1"/>
</dbReference>
<dbReference type="PANTHER" id="PTHR48080">
    <property type="entry name" value="D-GALACTONATE DEHYDRATASE-RELATED"/>
    <property type="match status" value="1"/>
</dbReference>
<dbReference type="SUPFAM" id="SSF51604">
    <property type="entry name" value="Enolase C-terminal domain-like"/>
    <property type="match status" value="1"/>
</dbReference>
<dbReference type="KEGG" id="adin:H7849_08690"/>
<feature type="compositionally biased region" description="Polar residues" evidence="1">
    <location>
        <begin position="29"/>
        <end position="47"/>
    </location>
</feature>
<dbReference type="AlphaFoldDB" id="A0A7G8BN46"/>
<dbReference type="InterPro" id="IPR029065">
    <property type="entry name" value="Enolase_C-like"/>
</dbReference>
<keyword evidence="4" id="KW-1185">Reference proteome</keyword>
<feature type="compositionally biased region" description="Polar residues" evidence="1">
    <location>
        <begin position="1"/>
        <end position="21"/>
    </location>
</feature>
<dbReference type="EMBL" id="CP060394">
    <property type="protein sequence ID" value="QNI33966.1"/>
    <property type="molecule type" value="Genomic_DNA"/>
</dbReference>
<name>A0A7G8BN46_9BACT</name>
<feature type="compositionally biased region" description="Low complexity" evidence="1">
    <location>
        <begin position="48"/>
        <end position="76"/>
    </location>
</feature>
<dbReference type="Gene3D" id="3.20.20.120">
    <property type="entry name" value="Enolase-like C-terminal domain"/>
    <property type="match status" value="1"/>
</dbReference>